<sequence length="295" mass="34195">MKGGTSFDYQQCPQWECSCNDYNDNQGPVTHVHYVNSFKTLHKNIQDAKNAVNRLATKIVLDRFGNSDTHAKSLKNCAFAERTSECLLRLFNGCPLSDIPTQAEMETWKHGTSNRMLSVLETAAPMLAHINSYLEQAKVDEADVQDWNKELTRDFSSIQEQAIYKIYCNLIVVFPSSDVYTEYFMESIDEIFDSECRDSLELSARDNRNYVTLHVLKFVLEYLKQQVDHFKTLLTSSNSWSRNQEDISNFLRLEQNLPGKRSTANYSSPIYQYANKKILLKNVFPGMRYNEKKHF</sequence>
<accession>T1EMN0</accession>
<keyword evidence="3" id="KW-1185">Reference proteome</keyword>
<dbReference type="EMBL" id="KB095811">
    <property type="protein sequence ID" value="ESO11952.1"/>
    <property type="molecule type" value="Genomic_DNA"/>
</dbReference>
<evidence type="ECO:0000313" key="3">
    <source>
        <dbReference type="Proteomes" id="UP000015101"/>
    </source>
</evidence>
<name>T1EMN0_HELRO</name>
<gene>
    <name evidence="2" type="primary">20197830</name>
    <name evidence="1" type="ORF">HELRODRAFT_158316</name>
</gene>
<dbReference type="InParanoid" id="T1EMN0"/>
<dbReference type="HOGENOM" id="CLU_944211_0_0_1"/>
<reference evidence="3" key="1">
    <citation type="submission" date="2012-12" db="EMBL/GenBank/DDBJ databases">
        <authorList>
            <person name="Hellsten U."/>
            <person name="Grimwood J."/>
            <person name="Chapman J.A."/>
            <person name="Shapiro H."/>
            <person name="Aerts A."/>
            <person name="Otillar R.P."/>
            <person name="Terry A.Y."/>
            <person name="Boore J.L."/>
            <person name="Simakov O."/>
            <person name="Marletaz F."/>
            <person name="Cho S.-J."/>
            <person name="Edsinger-Gonzales E."/>
            <person name="Havlak P."/>
            <person name="Kuo D.-H."/>
            <person name="Larsson T."/>
            <person name="Lv J."/>
            <person name="Arendt D."/>
            <person name="Savage R."/>
            <person name="Osoegawa K."/>
            <person name="de Jong P."/>
            <person name="Lindberg D.R."/>
            <person name="Seaver E.C."/>
            <person name="Weisblat D.A."/>
            <person name="Putnam N.H."/>
            <person name="Grigoriev I.V."/>
            <person name="Rokhsar D.S."/>
        </authorList>
    </citation>
    <scope>NUCLEOTIDE SEQUENCE</scope>
</reference>
<reference evidence="1 3" key="2">
    <citation type="journal article" date="2013" name="Nature">
        <title>Insights into bilaterian evolution from three spiralian genomes.</title>
        <authorList>
            <person name="Simakov O."/>
            <person name="Marletaz F."/>
            <person name="Cho S.J."/>
            <person name="Edsinger-Gonzales E."/>
            <person name="Havlak P."/>
            <person name="Hellsten U."/>
            <person name="Kuo D.H."/>
            <person name="Larsson T."/>
            <person name="Lv J."/>
            <person name="Arendt D."/>
            <person name="Savage R."/>
            <person name="Osoegawa K."/>
            <person name="de Jong P."/>
            <person name="Grimwood J."/>
            <person name="Chapman J.A."/>
            <person name="Shapiro H."/>
            <person name="Aerts A."/>
            <person name="Otillar R.P."/>
            <person name="Terry A.Y."/>
            <person name="Boore J.L."/>
            <person name="Grigoriev I.V."/>
            <person name="Lindberg D.R."/>
            <person name="Seaver E.C."/>
            <person name="Weisblat D.A."/>
            <person name="Putnam N.H."/>
            <person name="Rokhsar D.S."/>
        </authorList>
    </citation>
    <scope>NUCLEOTIDE SEQUENCE</scope>
</reference>
<proteinExistence type="predicted"/>
<dbReference type="GeneID" id="20197830"/>
<reference evidence="2" key="3">
    <citation type="submission" date="2015-06" db="UniProtKB">
        <authorList>
            <consortium name="EnsemblMetazoa"/>
        </authorList>
    </citation>
    <scope>IDENTIFICATION</scope>
</reference>
<dbReference type="Proteomes" id="UP000015101">
    <property type="component" value="Unassembled WGS sequence"/>
</dbReference>
<evidence type="ECO:0000313" key="2">
    <source>
        <dbReference type="EnsemblMetazoa" id="HelroP158316"/>
    </source>
</evidence>
<organism evidence="2 3">
    <name type="scientific">Helobdella robusta</name>
    <name type="common">Californian leech</name>
    <dbReference type="NCBI Taxonomy" id="6412"/>
    <lineage>
        <taxon>Eukaryota</taxon>
        <taxon>Metazoa</taxon>
        <taxon>Spiralia</taxon>
        <taxon>Lophotrochozoa</taxon>
        <taxon>Annelida</taxon>
        <taxon>Clitellata</taxon>
        <taxon>Hirudinea</taxon>
        <taxon>Rhynchobdellida</taxon>
        <taxon>Glossiphoniidae</taxon>
        <taxon>Helobdella</taxon>
    </lineage>
</organism>
<dbReference type="EMBL" id="AMQM01000004">
    <property type="status" value="NOT_ANNOTATED_CDS"/>
    <property type="molecule type" value="Genomic_DNA"/>
</dbReference>
<dbReference type="CTD" id="20197830"/>
<dbReference type="KEGG" id="hro:HELRODRAFT_158316"/>
<protein>
    <submittedName>
        <fullName evidence="1 2">Uncharacterized protein</fullName>
    </submittedName>
</protein>
<dbReference type="EnsemblMetazoa" id="HelroT158316">
    <property type="protein sequence ID" value="HelroP158316"/>
    <property type="gene ID" value="HelroG158316"/>
</dbReference>
<evidence type="ECO:0000313" key="1">
    <source>
        <dbReference type="EMBL" id="ESO11952.1"/>
    </source>
</evidence>
<dbReference type="AlphaFoldDB" id="T1EMN0"/>
<dbReference type="RefSeq" id="XP_009008672.1">
    <property type="nucleotide sequence ID" value="XM_009010424.1"/>
</dbReference>